<evidence type="ECO:0000313" key="2">
    <source>
        <dbReference type="Proteomes" id="UP000727962"/>
    </source>
</evidence>
<dbReference type="AlphaFoldDB" id="A0A931LST7"/>
<dbReference type="Proteomes" id="UP000727962">
    <property type="component" value="Unassembled WGS sequence"/>
</dbReference>
<organism evidence="1 2">
    <name type="scientific">Fimbriimonas ginsengisoli</name>
    <dbReference type="NCBI Taxonomy" id="1005039"/>
    <lineage>
        <taxon>Bacteria</taxon>
        <taxon>Bacillati</taxon>
        <taxon>Armatimonadota</taxon>
        <taxon>Fimbriimonadia</taxon>
        <taxon>Fimbriimonadales</taxon>
        <taxon>Fimbriimonadaceae</taxon>
        <taxon>Fimbriimonas</taxon>
    </lineage>
</organism>
<dbReference type="EMBL" id="JACOSL010000039">
    <property type="protein sequence ID" value="MBI1756737.1"/>
    <property type="molecule type" value="Genomic_DNA"/>
</dbReference>
<accession>A0A931LST7</accession>
<comment type="caution">
    <text evidence="1">The sequence shown here is derived from an EMBL/GenBank/DDBJ whole genome shotgun (WGS) entry which is preliminary data.</text>
</comment>
<proteinExistence type="predicted"/>
<reference evidence="1" key="1">
    <citation type="submission" date="2020-07" db="EMBL/GenBank/DDBJ databases">
        <title>Huge and variable diversity of episymbiotic CPR bacteria and DPANN archaea in groundwater ecosystems.</title>
        <authorList>
            <person name="He C.Y."/>
            <person name="Keren R."/>
            <person name="Whittaker M."/>
            <person name="Farag I.F."/>
            <person name="Doudna J."/>
            <person name="Cate J.H.D."/>
            <person name="Banfield J.F."/>
        </authorList>
    </citation>
    <scope>NUCLEOTIDE SEQUENCE</scope>
    <source>
        <strain evidence="1">NC_groundwater_17_Pr7_B-0.1um_64_12</strain>
    </source>
</reference>
<sequence>MGAMSGGAEIGLAVRLPLPGVLLAVATVLALPGCSKERGREYTLHFARSSLTVGSFRQIDPNGFVLAVSRDGSRMATLPLPGWLQGVKNLDWVGDGPPFTRVVETDSGREVAVVRNRGFLPVLFSLDGSSLIGFNSEKVITANGEENRSKVEQVTIATGEVRVLYRKKGSGSNFGRNADHTICTSGNLVLCATGYICLTPDEQDAAKFDEFGNAWFFSGSGWSRVHRNGRLTESLPRPRYLTKDQARDRGSLHLHCQTEMFRFKDNSAGVASLWLFHDHPTGWRGTEDTRPYQAAFVGVLGPFVDDGIFFGFVPHRPLIYVNSEDGVFIIPYEITPDSKK</sequence>
<evidence type="ECO:0000313" key="1">
    <source>
        <dbReference type="EMBL" id="MBI1756737.1"/>
    </source>
</evidence>
<gene>
    <name evidence="1" type="ORF">HYR64_06485</name>
</gene>
<protein>
    <submittedName>
        <fullName evidence="1">Uncharacterized protein</fullName>
    </submittedName>
</protein>
<name>A0A931LST7_FIMGI</name>